<dbReference type="PANTHER" id="PTHR11616">
    <property type="entry name" value="SODIUM/CHLORIDE DEPENDENT TRANSPORTER"/>
    <property type="match status" value="1"/>
</dbReference>
<evidence type="ECO:0000256" key="5">
    <source>
        <dbReference type="ARBA" id="ARBA00022461"/>
    </source>
</evidence>
<feature type="binding site" evidence="14">
    <location>
        <position position="518"/>
    </location>
    <ligand>
        <name>Na(+)</name>
        <dbReference type="ChEBI" id="CHEBI:29101"/>
        <label>1</label>
    </ligand>
</feature>
<feature type="transmembrane region" description="Helical" evidence="19">
    <location>
        <begin position="720"/>
        <end position="744"/>
    </location>
</feature>
<keyword evidence="4 16" id="KW-0813">Transport</keyword>
<feature type="transmembrane region" description="Helical" evidence="19">
    <location>
        <begin position="862"/>
        <end position="885"/>
    </location>
</feature>
<evidence type="ECO:0000256" key="4">
    <source>
        <dbReference type="ARBA" id="ARBA00022448"/>
    </source>
</evidence>
<evidence type="ECO:0000256" key="1">
    <source>
        <dbReference type="ARBA" id="ARBA00004141"/>
    </source>
</evidence>
<comment type="caution">
    <text evidence="20">The sequence shown here is derived from an EMBL/GenBank/DDBJ whole genome shotgun (WGS) entry which is preliminary data.</text>
</comment>
<evidence type="ECO:0000256" key="17">
    <source>
        <dbReference type="RuleBase" id="RU003732"/>
    </source>
</evidence>
<keyword evidence="12 16" id="KW-0739">Sodium transport</keyword>
<feature type="binding site" evidence="14">
    <location>
        <position position="808"/>
    </location>
    <ligand>
        <name>Na(+)</name>
        <dbReference type="ChEBI" id="CHEBI:29101"/>
        <label>1</label>
    </ligand>
</feature>
<feature type="binding site" evidence="14">
    <location>
        <position position="877"/>
    </location>
    <ligand>
        <name>Na(+)</name>
        <dbReference type="ChEBI" id="CHEBI:29101"/>
        <label>1</label>
    </ligand>
</feature>
<dbReference type="Gene3D" id="2.60.470.10">
    <property type="entry name" value="Acid-sensing ion channels like domains"/>
    <property type="match status" value="1"/>
</dbReference>
<dbReference type="Pfam" id="PF00209">
    <property type="entry name" value="SNF"/>
    <property type="match status" value="1"/>
</dbReference>
<dbReference type="GO" id="GO:0005886">
    <property type="term" value="C:plasma membrane"/>
    <property type="evidence" value="ECO:0007669"/>
    <property type="project" value="TreeGrafter"/>
</dbReference>
<dbReference type="PROSITE" id="PS50267">
    <property type="entry name" value="NA_NEUROTRAN_SYMP_3"/>
    <property type="match status" value="1"/>
</dbReference>
<dbReference type="PROSITE" id="PS00610">
    <property type="entry name" value="NA_NEUROTRAN_SYMP_1"/>
    <property type="match status" value="1"/>
</dbReference>
<keyword evidence="15" id="KW-1015">Disulfide bond</keyword>
<dbReference type="InterPro" id="IPR000175">
    <property type="entry name" value="Na/ntran_symport"/>
</dbReference>
<evidence type="ECO:0000256" key="19">
    <source>
        <dbReference type="SAM" id="Phobius"/>
    </source>
</evidence>
<evidence type="ECO:0000256" key="8">
    <source>
        <dbReference type="ARBA" id="ARBA00022989"/>
    </source>
</evidence>
<feature type="transmembrane region" description="Helical" evidence="19">
    <location>
        <begin position="393"/>
        <end position="416"/>
    </location>
</feature>
<accession>A0A8S1BV24</accession>
<feature type="transmembrane region" description="Helical" evidence="19">
    <location>
        <begin position="695"/>
        <end position="714"/>
    </location>
</feature>
<evidence type="ECO:0000256" key="10">
    <source>
        <dbReference type="ARBA" id="ARBA00023065"/>
    </source>
</evidence>
<dbReference type="InterPro" id="IPR037272">
    <property type="entry name" value="SNS_sf"/>
</dbReference>
<dbReference type="OrthoDB" id="6581954at2759"/>
<sequence>MNKMKRSAVEQLTLRFRSGARNEYNKQMMRSMTDIIKWRSRTSTSNSSDWLSNQTASGDQPDDEISGQNMADFMLKVTPSCADMLKYCRWDSVVQDCTELFQAVTSDDGLCCAFNALPEAIIRRSNNSSQNDAHWTPETGYAEENDPFPKRGAAPGVSAGLTLLLDVQLHEYFLPRSGSVGFKMLLHSPTDVPAVKEFGFAISPGAESFVSVRPSQIYSTRQIRSLNQSRRKCFFQEERPLSFYRIYSVSSCISECLTNATMRKCRCKEYFMPGQQLPGSNQSARICSFLDTMNCVKDIGDVISGSTNRKLCDCQPACTELSYSHELSSTQFPILEDVGISTLDNLKDAIQYNGSIQTFAKNHALVHIFLRDYKVMRYKRARMYDFLDFTANMGGLLSLCLGFSFLSAAEIIYFACMRCGIFSQRPRYSTPSTSTPRRDSQQEHKAGHERELLTMTETRETPLNMDKSNSMALEMSSSGGGGGGGGGACAKPKKDDDMPERGSWGSKLDFILSVVGLAIGLGNVWRFPYLCYKNGGGAFLIPYFIALFLAGIPMFFMELALGQMLTIGGLGVFKIAPIFKGIGYAAAVMSCWMNIYYIVILAWAIFYFFMSFRADLPWRTCSNYWNTDKCVNPYERDELTCWDQFNGTFTNRLCKVGALNLSIHDFTDPVKEFWERRALQISEGIEHVGTIRWELAATLLLVWIMCYFCIWKGVKWTGKVVYFTALFPYFLLTILLIRGITLPGAMEGIKFYVMPNLSKLRESQVWIDAVTQIFFSYGLGLGTLVALGSYNKFTNNVYNDALIVCCVNSGTSMFSGFVIFSVVGFMAHEQQKPVGEVAASGPGLAFLAYPSAVLQLPGSPLWAALFFIMILFIGLDSQVSDLAAISPFYP</sequence>
<dbReference type="PRINTS" id="PR00176">
    <property type="entry name" value="NANEUSMPORT"/>
</dbReference>
<gene>
    <name evidence="20" type="ORF">CLODIP_2_CD02210</name>
</gene>
<dbReference type="Pfam" id="PF00858">
    <property type="entry name" value="ASC"/>
    <property type="match status" value="1"/>
</dbReference>
<evidence type="ECO:0000256" key="3">
    <source>
        <dbReference type="ARBA" id="ARBA00007193"/>
    </source>
</evidence>
<proteinExistence type="inferred from homology"/>
<dbReference type="PROSITE" id="PS01206">
    <property type="entry name" value="ASC"/>
    <property type="match status" value="1"/>
</dbReference>
<evidence type="ECO:0000256" key="12">
    <source>
        <dbReference type="ARBA" id="ARBA00023201"/>
    </source>
</evidence>
<feature type="region of interest" description="Disordered" evidence="18">
    <location>
        <begin position="476"/>
        <end position="501"/>
    </location>
</feature>
<evidence type="ECO:0000313" key="21">
    <source>
        <dbReference type="Proteomes" id="UP000494165"/>
    </source>
</evidence>
<keyword evidence="9 14" id="KW-0915">Sodium</keyword>
<feature type="region of interest" description="Disordered" evidence="18">
    <location>
        <begin position="44"/>
        <end position="66"/>
    </location>
</feature>
<feature type="binding site" evidence="14">
    <location>
        <position position="876"/>
    </location>
    <ligand>
        <name>Na(+)</name>
        <dbReference type="ChEBI" id="CHEBI:29101"/>
        <label>1</label>
    </ligand>
</feature>
<evidence type="ECO:0000256" key="7">
    <source>
        <dbReference type="ARBA" id="ARBA00022847"/>
    </source>
</evidence>
<feature type="compositionally biased region" description="Gly residues" evidence="18">
    <location>
        <begin position="478"/>
        <end position="488"/>
    </location>
</feature>
<keyword evidence="21" id="KW-1185">Reference proteome</keyword>
<comment type="subcellular location">
    <subcellularLocation>
        <location evidence="1">Membrane</location>
        <topology evidence="1">Multi-pass membrane protein</topology>
    </subcellularLocation>
</comment>
<dbReference type="GO" id="GO:0043005">
    <property type="term" value="C:neuron projection"/>
    <property type="evidence" value="ECO:0007669"/>
    <property type="project" value="TreeGrafter"/>
</dbReference>
<keyword evidence="5 16" id="KW-0894">Sodium channel</keyword>
<evidence type="ECO:0000256" key="6">
    <source>
        <dbReference type="ARBA" id="ARBA00022692"/>
    </source>
</evidence>
<dbReference type="EMBL" id="CADEPI010000012">
    <property type="protein sequence ID" value="CAB3363346.1"/>
    <property type="molecule type" value="Genomic_DNA"/>
</dbReference>
<keyword evidence="8 19" id="KW-1133">Transmembrane helix</keyword>
<evidence type="ECO:0000256" key="2">
    <source>
        <dbReference type="ARBA" id="ARBA00006459"/>
    </source>
</evidence>
<dbReference type="Proteomes" id="UP000494165">
    <property type="component" value="Unassembled WGS sequence"/>
</dbReference>
<dbReference type="AlphaFoldDB" id="A0A8S1BV24"/>
<feature type="compositionally biased region" description="Polar residues" evidence="18">
    <location>
        <begin position="44"/>
        <end position="58"/>
    </location>
</feature>
<dbReference type="PANTHER" id="PTHR11616:SF265">
    <property type="entry name" value="TRANSPORTER"/>
    <property type="match status" value="1"/>
</dbReference>
<feature type="disulfide bond" evidence="15">
    <location>
        <begin position="621"/>
        <end position="630"/>
    </location>
</feature>
<evidence type="ECO:0000256" key="9">
    <source>
        <dbReference type="ARBA" id="ARBA00023053"/>
    </source>
</evidence>
<feature type="transmembrane region" description="Helical" evidence="19">
    <location>
        <begin position="593"/>
        <end position="610"/>
    </location>
</feature>
<dbReference type="InterPro" id="IPR020903">
    <property type="entry name" value="ENaC_CS"/>
</dbReference>
<dbReference type="Gene3D" id="1.10.287.770">
    <property type="entry name" value="YojJ-like"/>
    <property type="match status" value="1"/>
</dbReference>
<keyword evidence="14" id="KW-0479">Metal-binding</keyword>
<evidence type="ECO:0000256" key="15">
    <source>
        <dbReference type="PIRSR" id="PIRSR600175-2"/>
    </source>
</evidence>
<evidence type="ECO:0000256" key="18">
    <source>
        <dbReference type="SAM" id="MobiDB-lite"/>
    </source>
</evidence>
<evidence type="ECO:0000256" key="16">
    <source>
        <dbReference type="RuleBase" id="RU000679"/>
    </source>
</evidence>
<feature type="transmembrane region" description="Helical" evidence="19">
    <location>
        <begin position="564"/>
        <end position="587"/>
    </location>
</feature>
<keyword evidence="13 16" id="KW-0407">Ion channel</keyword>
<keyword evidence="7 17" id="KW-0769">Symport</keyword>
<feature type="transmembrane region" description="Helical" evidence="19">
    <location>
        <begin position="765"/>
        <end position="789"/>
    </location>
</feature>
<feature type="region of interest" description="Disordered" evidence="18">
    <location>
        <begin position="427"/>
        <end position="459"/>
    </location>
</feature>
<feature type="transmembrane region" description="Helical" evidence="19">
    <location>
        <begin position="537"/>
        <end position="557"/>
    </location>
</feature>
<organism evidence="20 21">
    <name type="scientific">Cloeon dipterum</name>
    <dbReference type="NCBI Taxonomy" id="197152"/>
    <lineage>
        <taxon>Eukaryota</taxon>
        <taxon>Metazoa</taxon>
        <taxon>Ecdysozoa</taxon>
        <taxon>Arthropoda</taxon>
        <taxon>Hexapoda</taxon>
        <taxon>Insecta</taxon>
        <taxon>Pterygota</taxon>
        <taxon>Palaeoptera</taxon>
        <taxon>Ephemeroptera</taxon>
        <taxon>Pisciforma</taxon>
        <taxon>Baetidae</taxon>
        <taxon>Cloeon</taxon>
    </lineage>
</organism>
<keyword evidence="11 19" id="KW-0472">Membrane</keyword>
<evidence type="ECO:0000256" key="13">
    <source>
        <dbReference type="ARBA" id="ARBA00023303"/>
    </source>
</evidence>
<comment type="similarity">
    <text evidence="3 16">Belongs to the amiloride-sensitive sodium channel (TC 1.A.6) family.</text>
</comment>
<dbReference type="GO" id="GO:0005272">
    <property type="term" value="F:sodium channel activity"/>
    <property type="evidence" value="ECO:0007669"/>
    <property type="project" value="UniProtKB-KW"/>
</dbReference>
<keyword evidence="10 16" id="KW-0406">Ion transport</keyword>
<keyword evidence="6 16" id="KW-0812">Transmembrane</keyword>
<name>A0A8S1BV24_9INSE</name>
<dbReference type="GO" id="GO:0005332">
    <property type="term" value="F:gamma-aminobutyric acid:sodium:chloride symporter activity"/>
    <property type="evidence" value="ECO:0007669"/>
    <property type="project" value="TreeGrafter"/>
</dbReference>
<dbReference type="InterPro" id="IPR001873">
    <property type="entry name" value="ENaC"/>
</dbReference>
<protein>
    <recommendedName>
        <fullName evidence="17">Transporter</fullName>
    </recommendedName>
</protein>
<feature type="compositionally biased region" description="Basic and acidic residues" evidence="18">
    <location>
        <begin position="436"/>
        <end position="459"/>
    </location>
</feature>
<feature type="binding site" evidence="14">
    <location>
        <position position="523"/>
    </location>
    <ligand>
        <name>Na(+)</name>
        <dbReference type="ChEBI" id="CHEBI:29101"/>
        <label>1</label>
    </ligand>
</feature>
<reference evidence="20 21" key="1">
    <citation type="submission" date="2020-04" db="EMBL/GenBank/DDBJ databases">
        <authorList>
            <person name="Alioto T."/>
            <person name="Alioto T."/>
            <person name="Gomez Garrido J."/>
        </authorList>
    </citation>
    <scope>NUCLEOTIDE SEQUENCE [LARGE SCALE GENOMIC DNA]</scope>
</reference>
<feature type="transmembrane region" description="Helical" evidence="19">
    <location>
        <begin position="801"/>
        <end position="825"/>
    </location>
</feature>
<evidence type="ECO:0000256" key="14">
    <source>
        <dbReference type="PIRSR" id="PIRSR600175-1"/>
    </source>
</evidence>
<dbReference type="GO" id="GO:0046872">
    <property type="term" value="F:metal ion binding"/>
    <property type="evidence" value="ECO:0007669"/>
    <property type="project" value="UniProtKB-KW"/>
</dbReference>
<comment type="similarity">
    <text evidence="2 17">Belongs to the sodium:neurotransmitter symporter (SNF) (TC 2.A.22) family.</text>
</comment>
<evidence type="ECO:0000313" key="20">
    <source>
        <dbReference type="EMBL" id="CAB3363346.1"/>
    </source>
</evidence>
<feature type="binding site" evidence="14">
    <location>
        <position position="776"/>
    </location>
    <ligand>
        <name>Na(+)</name>
        <dbReference type="ChEBI" id="CHEBI:29101"/>
        <label>1</label>
    </ligand>
</feature>
<evidence type="ECO:0000256" key="11">
    <source>
        <dbReference type="ARBA" id="ARBA00023136"/>
    </source>
</evidence>
<feature type="binding site" evidence="14">
    <location>
        <position position="516"/>
    </location>
    <ligand>
        <name>Na(+)</name>
        <dbReference type="ChEBI" id="CHEBI:29101"/>
        <label>1</label>
    </ligand>
</feature>
<dbReference type="SUPFAM" id="SSF161070">
    <property type="entry name" value="SNF-like"/>
    <property type="match status" value="1"/>
</dbReference>